<evidence type="ECO:0000313" key="7">
    <source>
        <dbReference type="Proteomes" id="UP000621560"/>
    </source>
</evidence>
<evidence type="ECO:0000256" key="4">
    <source>
        <dbReference type="SAM" id="Phobius"/>
    </source>
</evidence>
<reference evidence="6" key="1">
    <citation type="submission" date="2020-09" db="EMBL/GenBank/DDBJ databases">
        <title>A novel bacterium of genus Paenibacillus, isolated from South China Sea.</title>
        <authorList>
            <person name="Huang H."/>
            <person name="Mo K."/>
            <person name="Hu Y."/>
        </authorList>
    </citation>
    <scope>NUCLEOTIDE SEQUENCE</scope>
    <source>
        <strain evidence="6">IB182496</strain>
    </source>
</reference>
<feature type="transmembrane region" description="Helical" evidence="4">
    <location>
        <begin position="255"/>
        <end position="281"/>
    </location>
</feature>
<dbReference type="InterPro" id="IPR009057">
    <property type="entry name" value="Homeodomain-like_sf"/>
</dbReference>
<evidence type="ECO:0000259" key="5">
    <source>
        <dbReference type="PROSITE" id="PS01124"/>
    </source>
</evidence>
<accession>A0A927GUM3</accession>
<dbReference type="Pfam" id="PF17853">
    <property type="entry name" value="GGDEF_2"/>
    <property type="match status" value="1"/>
</dbReference>
<keyword evidence="7" id="KW-1185">Reference proteome</keyword>
<dbReference type="PANTHER" id="PTHR43280">
    <property type="entry name" value="ARAC-FAMILY TRANSCRIPTIONAL REGULATOR"/>
    <property type="match status" value="1"/>
</dbReference>
<keyword evidence="4" id="KW-1133">Transmembrane helix</keyword>
<dbReference type="Pfam" id="PF12833">
    <property type="entry name" value="HTH_18"/>
    <property type="match status" value="1"/>
</dbReference>
<dbReference type="Gene3D" id="1.10.10.60">
    <property type="entry name" value="Homeodomain-like"/>
    <property type="match status" value="2"/>
</dbReference>
<feature type="transmembrane region" description="Helical" evidence="4">
    <location>
        <begin position="6"/>
        <end position="30"/>
    </location>
</feature>
<dbReference type="InterPro" id="IPR018060">
    <property type="entry name" value="HTH_AraC"/>
</dbReference>
<dbReference type="SMART" id="SM00342">
    <property type="entry name" value="HTH_ARAC"/>
    <property type="match status" value="1"/>
</dbReference>
<comment type="caution">
    <text evidence="6">The sequence shown here is derived from an EMBL/GenBank/DDBJ whole genome shotgun (WGS) entry which is preliminary data.</text>
</comment>
<dbReference type="Gene3D" id="6.10.340.10">
    <property type="match status" value="1"/>
</dbReference>
<dbReference type="InterPro" id="IPR020449">
    <property type="entry name" value="Tscrpt_reg_AraC-type_HTH"/>
</dbReference>
<sequence length="742" mass="83828">MAKSWFYKLLFSYLPIFFAVISFLIAIFFFSMGEVTRKAAETVNRGTSEHILEVVDNSLRAVEHMMIKELGATNGIQQFFNATLEDDPIRRMVNPSKLLSEMKNQFPLVDSIYLVNWEDEVVLTDTAALTMERFEDRAFVEEYLRSRKGASWTGKRPYREFPNQYDTDVLSLVKPYPVPAGDYGVMVVNVSARAITNLVKDLSDTGFITAVLMDGEGELLYASDAELPALQGAATEVGSSYSGWRIRSQLQGGAFYLFASRFNLILLLSGGVAVVAAAWFITYISRRHYRPIQSLTARLGGYARLKTEQLLRTGGRDEFAFIESALDKMIAQSDELMTEQEQHMQVRRRHWIKETLEGDYDTVVRDWDAISARFGWQSGLVRASAMTIEIDGYLAFCEKYSRRDQSLLKFLIGNVVGELAGERGLAVYGEWLEADKWCAVVRLQEEEQSGEAVALYARQLIQWVADNLDFEITIGLGDTVRGVEQISSSYEQSLQALSYKMALGSGRVIGSRDLPEAGGGALPQPAADLRGLVQAFKLGDGAWERQYDRFAEALRARVAPKEELLYQVNYVVYQLAKEMAELSRDYQQAWEAESSRIAALMRAHDTLEGLTDALREALRDVQARMGELREDRTYSATMLEVRRYIAAHSGRPDLSLTHLSEAFELSPKYVSQLFKEEFGEKFVDYLASVRTERAKRLLADTADSIQDVGLQVGYTHSFSFIRAFKKQTGMTPGEYRKYAETE</sequence>
<dbReference type="EMBL" id="JACXIZ010000071">
    <property type="protein sequence ID" value="MBD2848506.1"/>
    <property type="molecule type" value="Genomic_DNA"/>
</dbReference>
<keyword evidence="1" id="KW-0805">Transcription regulation</keyword>
<protein>
    <submittedName>
        <fullName evidence="6">Helix-turn-helix domain-containing protein</fullName>
    </submittedName>
</protein>
<name>A0A927GUM3_9BACL</name>
<dbReference type="GO" id="GO:0003700">
    <property type="term" value="F:DNA-binding transcription factor activity"/>
    <property type="evidence" value="ECO:0007669"/>
    <property type="project" value="InterPro"/>
</dbReference>
<keyword evidence="4" id="KW-0812">Transmembrane</keyword>
<organism evidence="6 7">
    <name type="scientific">Paenibacillus sabuli</name>
    <dbReference type="NCBI Taxonomy" id="2772509"/>
    <lineage>
        <taxon>Bacteria</taxon>
        <taxon>Bacillati</taxon>
        <taxon>Bacillota</taxon>
        <taxon>Bacilli</taxon>
        <taxon>Bacillales</taxon>
        <taxon>Paenibacillaceae</taxon>
        <taxon>Paenibacillus</taxon>
    </lineage>
</organism>
<evidence type="ECO:0000256" key="1">
    <source>
        <dbReference type="ARBA" id="ARBA00023015"/>
    </source>
</evidence>
<dbReference type="AlphaFoldDB" id="A0A927GUM3"/>
<keyword evidence="2" id="KW-0238">DNA-binding</keyword>
<evidence type="ECO:0000256" key="2">
    <source>
        <dbReference type="ARBA" id="ARBA00023125"/>
    </source>
</evidence>
<keyword evidence="3" id="KW-0804">Transcription</keyword>
<dbReference type="PANTHER" id="PTHR43280:SF28">
    <property type="entry name" value="HTH-TYPE TRANSCRIPTIONAL ACTIVATOR RHAS"/>
    <property type="match status" value="1"/>
</dbReference>
<dbReference type="GO" id="GO:0043565">
    <property type="term" value="F:sequence-specific DNA binding"/>
    <property type="evidence" value="ECO:0007669"/>
    <property type="project" value="InterPro"/>
</dbReference>
<dbReference type="PRINTS" id="PR00032">
    <property type="entry name" value="HTHARAC"/>
</dbReference>
<proteinExistence type="predicted"/>
<gene>
    <name evidence="6" type="ORF">IDH44_25280</name>
</gene>
<dbReference type="Proteomes" id="UP000621560">
    <property type="component" value="Unassembled WGS sequence"/>
</dbReference>
<dbReference type="PROSITE" id="PS01124">
    <property type="entry name" value="HTH_ARAC_FAMILY_2"/>
    <property type="match status" value="1"/>
</dbReference>
<keyword evidence="4" id="KW-0472">Membrane</keyword>
<evidence type="ECO:0000256" key="3">
    <source>
        <dbReference type="ARBA" id="ARBA00023163"/>
    </source>
</evidence>
<dbReference type="SUPFAM" id="SSF46689">
    <property type="entry name" value="Homeodomain-like"/>
    <property type="match status" value="1"/>
</dbReference>
<feature type="domain" description="HTH araC/xylS-type" evidence="5">
    <location>
        <begin position="639"/>
        <end position="738"/>
    </location>
</feature>
<evidence type="ECO:0000313" key="6">
    <source>
        <dbReference type="EMBL" id="MBD2848506.1"/>
    </source>
</evidence>
<dbReference type="InterPro" id="IPR041522">
    <property type="entry name" value="CdaR_GGDEF"/>
</dbReference>
<dbReference type="RefSeq" id="WP_190921605.1">
    <property type="nucleotide sequence ID" value="NZ_JACXIZ010000071.1"/>
</dbReference>